<dbReference type="EMBL" id="OU963869">
    <property type="protein sequence ID" value="CAH0394822.1"/>
    <property type="molecule type" value="Genomic_DNA"/>
</dbReference>
<dbReference type="KEGG" id="btab:109030268"/>
<evidence type="ECO:0000259" key="1">
    <source>
        <dbReference type="Pfam" id="PF08168"/>
    </source>
</evidence>
<organism evidence="2 3">
    <name type="scientific">Bemisia tabaci</name>
    <name type="common">Sweetpotato whitefly</name>
    <name type="synonym">Aleurodes tabaci</name>
    <dbReference type="NCBI Taxonomy" id="7038"/>
    <lineage>
        <taxon>Eukaryota</taxon>
        <taxon>Metazoa</taxon>
        <taxon>Ecdysozoa</taxon>
        <taxon>Arthropoda</taxon>
        <taxon>Hexapoda</taxon>
        <taxon>Insecta</taxon>
        <taxon>Pterygota</taxon>
        <taxon>Neoptera</taxon>
        <taxon>Paraneoptera</taxon>
        <taxon>Hemiptera</taxon>
        <taxon>Sternorrhyncha</taxon>
        <taxon>Aleyrodoidea</taxon>
        <taxon>Aleyrodidae</taxon>
        <taxon>Aleyrodinae</taxon>
        <taxon>Bemisia</taxon>
    </lineage>
</organism>
<dbReference type="GO" id="GO:0030490">
    <property type="term" value="P:maturation of SSU-rRNA"/>
    <property type="evidence" value="ECO:0007669"/>
    <property type="project" value="InterPro"/>
</dbReference>
<dbReference type="AlphaFoldDB" id="A0A9P0AHQ7"/>
<proteinExistence type="predicted"/>
<dbReference type="PANTHER" id="PTHR15633">
    <property type="entry name" value="NUCLEOLAR PROTEIN 11"/>
    <property type="match status" value="1"/>
</dbReference>
<dbReference type="InterPro" id="IPR012584">
    <property type="entry name" value="NOL11_N"/>
</dbReference>
<gene>
    <name evidence="2" type="ORF">BEMITA_LOCUS13077</name>
</gene>
<reference evidence="2" key="1">
    <citation type="submission" date="2021-12" db="EMBL/GenBank/DDBJ databases">
        <authorList>
            <person name="King R."/>
        </authorList>
    </citation>
    <scope>NUCLEOTIDE SEQUENCE</scope>
</reference>
<name>A0A9P0AHQ7_BEMTA</name>
<sequence length="574" mass="64133">MAKLSTRFDLCRLIDLKSLLGVSEDSEPGCVIVTLGKNIVIRFKINDQKQESSWSSKDKLSAPVVFDNNQEHYVGVFNGNQIRLWTKEADQLDKIKKYKFSKEIFGVITHNELKRTTVVVFRDGCVLPLSVALEDRKNIPDTGSFLNATQTIDQAQLLSIWNHEFVVLHTTKDQEITCLELVPLLPETLSHVSLELKYPDDDGIKLVGHCVHAFESCQLITLWSNGKLYSMELLTSVTQSFPGRCLATLSVLNSKHPVKITSIGSHHIAIYGADPSEEGAVLIIFNIQFSLVQCRQLFKLFSNPPRLWVIGSNLILAEQQHLKVIPFRLSAQRLSALIGSHRPVQREGVTVGEWVGQLSLKKTGQKPLPPSDVFPESVVETIKELTLSGSSESVICEVVVPQLIEKNSLAGLTWILHFFVDIPDASLLKILVHCLKNPSETEQKGVVSLILQKPAVQNVRLFRSHSSFQSTVNLLSIINELLGESLGDCNILNWACLCLDAYYQQFLLIKDASTLELLKSVADAVSSELDYMESLKELGATVRVLNSGEQGLNRKNHTLNKKYAIHFLHFFNSS</sequence>
<accession>A0A9P0AHQ7</accession>
<dbReference type="GO" id="GO:0005730">
    <property type="term" value="C:nucleolus"/>
    <property type="evidence" value="ECO:0007669"/>
    <property type="project" value="TreeGrafter"/>
</dbReference>
<dbReference type="Proteomes" id="UP001152759">
    <property type="component" value="Chromosome 8"/>
</dbReference>
<feature type="domain" description="Nucleolar protein 11 N-terminal" evidence="1">
    <location>
        <begin position="1"/>
        <end position="328"/>
    </location>
</feature>
<evidence type="ECO:0000313" key="3">
    <source>
        <dbReference type="Proteomes" id="UP001152759"/>
    </source>
</evidence>
<evidence type="ECO:0000313" key="2">
    <source>
        <dbReference type="EMBL" id="CAH0394822.1"/>
    </source>
</evidence>
<dbReference type="Pfam" id="PF08168">
    <property type="entry name" value="NOL11_N"/>
    <property type="match status" value="1"/>
</dbReference>
<protein>
    <recommendedName>
        <fullName evidence="1">Nucleolar protein 11 N-terminal domain-containing protein</fullName>
    </recommendedName>
</protein>
<dbReference type="PANTHER" id="PTHR15633:SF2">
    <property type="entry name" value="NUCLEOLAR PROTEIN 11"/>
    <property type="match status" value="1"/>
</dbReference>
<dbReference type="GO" id="GO:0003723">
    <property type="term" value="F:RNA binding"/>
    <property type="evidence" value="ECO:0007669"/>
    <property type="project" value="TreeGrafter"/>
</dbReference>
<keyword evidence="3" id="KW-1185">Reference proteome</keyword>
<dbReference type="InterPro" id="IPR042859">
    <property type="entry name" value="NOL11"/>
</dbReference>